<sequence>MAIIALKAWYLEQYEPIQELEKRPQDLRLSKNSLLKSALRADFLEDSKDVKGSNWFQRYLEGETVEFYIEGSGGYIISNIDLISHEIYFTKQEVMAQLDPVIFLSYQSEYQTSNQVLVEVLNDAIENINQRMRAVGRSRLPITIEASPRSTDAPIRLNNTMLRKIRKSLLFIADSTPISSFNTQDKLQLIPSPNVCVEIGYALQSKRSEQILLVQMQRPDFEGELPFDLPSHQQLLFKTADELHNTLPQMIDTLLQRFNLFSST</sequence>
<accession>K9W4P2</accession>
<gene>
    <name evidence="1" type="ORF">Cri9333_3957</name>
</gene>
<dbReference type="OrthoDB" id="508212at2"/>
<dbReference type="RefSeq" id="WP_015204864.1">
    <property type="nucleotide sequence ID" value="NC_019753.1"/>
</dbReference>
<name>K9W4P2_9CYAN</name>
<evidence type="ECO:0000313" key="1">
    <source>
        <dbReference type="EMBL" id="AFZ14764.1"/>
    </source>
</evidence>
<dbReference type="KEGG" id="cep:Cri9333_3957"/>
<dbReference type="Proteomes" id="UP000010472">
    <property type="component" value="Chromosome"/>
</dbReference>
<dbReference type="EMBL" id="CP003620">
    <property type="protein sequence ID" value="AFZ14764.1"/>
    <property type="molecule type" value="Genomic_DNA"/>
</dbReference>
<dbReference type="AlphaFoldDB" id="K9W4P2"/>
<dbReference type="eggNOG" id="ENOG502Z810">
    <property type="taxonomic scope" value="Bacteria"/>
</dbReference>
<proteinExistence type="predicted"/>
<dbReference type="HOGENOM" id="CLU_1101806_0_0_3"/>
<evidence type="ECO:0000313" key="2">
    <source>
        <dbReference type="Proteomes" id="UP000010472"/>
    </source>
</evidence>
<organism evidence="1 2">
    <name type="scientific">Crinalium epipsammum PCC 9333</name>
    <dbReference type="NCBI Taxonomy" id="1173022"/>
    <lineage>
        <taxon>Bacteria</taxon>
        <taxon>Bacillati</taxon>
        <taxon>Cyanobacteriota</taxon>
        <taxon>Cyanophyceae</taxon>
        <taxon>Gomontiellales</taxon>
        <taxon>Gomontiellaceae</taxon>
        <taxon>Crinalium</taxon>
    </lineage>
</organism>
<dbReference type="PATRIC" id="fig|1173022.3.peg.4268"/>
<protein>
    <submittedName>
        <fullName evidence="1">Uncharacterized protein</fullName>
    </submittedName>
</protein>
<reference evidence="1 2" key="1">
    <citation type="submission" date="2012-06" db="EMBL/GenBank/DDBJ databases">
        <title>Finished chromosome of genome of Crinalium epipsammum PCC 9333.</title>
        <authorList>
            <consortium name="US DOE Joint Genome Institute"/>
            <person name="Gugger M."/>
            <person name="Coursin T."/>
            <person name="Rippka R."/>
            <person name="Tandeau De Marsac N."/>
            <person name="Huntemann M."/>
            <person name="Wei C.-L."/>
            <person name="Han J."/>
            <person name="Detter J.C."/>
            <person name="Han C."/>
            <person name="Tapia R."/>
            <person name="Davenport K."/>
            <person name="Daligault H."/>
            <person name="Erkkila T."/>
            <person name="Gu W."/>
            <person name="Munk A.C.C."/>
            <person name="Teshima H."/>
            <person name="Xu Y."/>
            <person name="Chain P."/>
            <person name="Chen A."/>
            <person name="Krypides N."/>
            <person name="Mavromatis K."/>
            <person name="Markowitz V."/>
            <person name="Szeto E."/>
            <person name="Ivanova N."/>
            <person name="Mikhailova N."/>
            <person name="Ovchinnikova G."/>
            <person name="Pagani I."/>
            <person name="Pati A."/>
            <person name="Goodwin L."/>
            <person name="Peters L."/>
            <person name="Pitluck S."/>
            <person name="Woyke T."/>
            <person name="Kerfeld C."/>
        </authorList>
    </citation>
    <scope>NUCLEOTIDE SEQUENCE [LARGE SCALE GENOMIC DNA]</scope>
    <source>
        <strain evidence="1 2">PCC 9333</strain>
    </source>
</reference>
<keyword evidence="2" id="KW-1185">Reference proteome</keyword>
<dbReference type="STRING" id="1173022.Cri9333_3957"/>